<evidence type="ECO:0000313" key="2">
    <source>
        <dbReference type="Proteomes" id="UP001298593"/>
    </source>
</evidence>
<dbReference type="RefSeq" id="WP_224974638.1">
    <property type="nucleotide sequence ID" value="NZ_JAYJJU010000048.1"/>
</dbReference>
<protein>
    <submittedName>
        <fullName evidence="1">Uncharacterized protein</fullName>
    </submittedName>
</protein>
<dbReference type="Proteomes" id="UP001298593">
    <property type="component" value="Unassembled WGS sequence"/>
</dbReference>
<comment type="caution">
    <text evidence="1">The sequence shown here is derived from an EMBL/GenBank/DDBJ whole genome shotgun (WGS) entry which is preliminary data.</text>
</comment>
<evidence type="ECO:0000313" key="1">
    <source>
        <dbReference type="EMBL" id="MEB3035015.1"/>
    </source>
</evidence>
<sequence length="179" mass="19114">MRRAGVLLALTVMVLAGCRTEPGWHPSAPFAPSLRPAFGARVTDGKLQIWTGSPCAGTRFTLAFEPSRFELQLTSGVEGGAAVEYLTLGGPYPPGLAISKPLPEGFDWRSQDSMRISIYGGLTFWGSTTDLAEVVHGSGQHPVDTYWFQDVGWLNPAEVAAQDGKTFLATCTADPAKKG</sequence>
<dbReference type="EMBL" id="JAYJJU010000048">
    <property type="protein sequence ID" value="MEB3035015.1"/>
    <property type="molecule type" value="Genomic_DNA"/>
</dbReference>
<gene>
    <name evidence="1" type="ORF">KV113_26085</name>
</gene>
<name>A0ABU5Y7N1_9MYCO</name>
<reference evidence="1 2" key="1">
    <citation type="submission" date="2023-12" db="EMBL/GenBank/DDBJ databases">
        <title>Description of new species of Mycobacterium terrae complex isolated from sewage at the Sao Paulo Zoological Park Foundation in Brazil.</title>
        <authorList>
            <person name="Romagnoli C.L."/>
            <person name="Conceicao E.C."/>
            <person name="Machado E."/>
            <person name="Barreto L.B.P.F."/>
            <person name="Sharma A."/>
            <person name="Silva N.M."/>
            <person name="Marques L.E."/>
            <person name="Juliana M.A."/>
            <person name="Lourenco M.C.S."/>
            <person name="Digiampietri L.A."/>
            <person name="Suffys P.N."/>
            <person name="Viana-Niero C."/>
        </authorList>
    </citation>
    <scope>NUCLEOTIDE SEQUENCE [LARGE SCALE GENOMIC DNA]</scope>
    <source>
        <strain evidence="1 2">MYC340</strain>
    </source>
</reference>
<accession>A0ABU5Y7N1</accession>
<dbReference type="PROSITE" id="PS51257">
    <property type="entry name" value="PROKAR_LIPOPROTEIN"/>
    <property type="match status" value="1"/>
</dbReference>
<organism evidence="1 2">
    <name type="scientific">[Mycobacterium] nativiensis</name>
    <dbReference type="NCBI Taxonomy" id="2855503"/>
    <lineage>
        <taxon>Bacteria</taxon>
        <taxon>Bacillati</taxon>
        <taxon>Actinomycetota</taxon>
        <taxon>Actinomycetes</taxon>
        <taxon>Mycobacteriales</taxon>
        <taxon>Mycobacteriaceae</taxon>
        <taxon>Mycolicibacter</taxon>
    </lineage>
</organism>
<keyword evidence="2" id="KW-1185">Reference proteome</keyword>
<proteinExistence type="predicted"/>